<reference evidence="3" key="1">
    <citation type="submission" date="2016-10" db="EMBL/GenBank/DDBJ databases">
        <authorList>
            <person name="Varghese N."/>
            <person name="Submissions S."/>
        </authorList>
    </citation>
    <scope>NUCLEOTIDE SEQUENCE [LARGE SCALE GENOMIC DNA]</scope>
    <source>
        <strain evidence="3">GAS369</strain>
    </source>
</reference>
<sequence length="88" mass="9490">MKFALIGAAAVAAAAFATPALAQAVISNPGYCAQFYPNANCENYGAGNPYTDGGYFRDDRWQNRNAMIPHPAAEPNAYRYHGGPKYDD</sequence>
<accession>A0A1H2AVN5</accession>
<protein>
    <submittedName>
        <fullName evidence="2">Uncharacterized protein</fullName>
    </submittedName>
</protein>
<evidence type="ECO:0000256" key="1">
    <source>
        <dbReference type="SAM" id="SignalP"/>
    </source>
</evidence>
<keyword evidence="3" id="KW-1185">Reference proteome</keyword>
<proteinExistence type="predicted"/>
<feature type="signal peptide" evidence="1">
    <location>
        <begin position="1"/>
        <end position="22"/>
    </location>
</feature>
<dbReference type="Proteomes" id="UP000243904">
    <property type="component" value="Chromosome I"/>
</dbReference>
<organism evidence="2 3">
    <name type="scientific">Bradyrhizobium canariense</name>
    <dbReference type="NCBI Taxonomy" id="255045"/>
    <lineage>
        <taxon>Bacteria</taxon>
        <taxon>Pseudomonadati</taxon>
        <taxon>Pseudomonadota</taxon>
        <taxon>Alphaproteobacteria</taxon>
        <taxon>Hyphomicrobiales</taxon>
        <taxon>Nitrobacteraceae</taxon>
        <taxon>Bradyrhizobium</taxon>
    </lineage>
</organism>
<keyword evidence="1" id="KW-0732">Signal</keyword>
<dbReference type="RefSeq" id="WP_146690229.1">
    <property type="nucleotide sequence ID" value="NZ_LT629750.1"/>
</dbReference>
<evidence type="ECO:0000313" key="2">
    <source>
        <dbReference type="EMBL" id="SDT50090.1"/>
    </source>
</evidence>
<name>A0A1H2AVN5_9BRAD</name>
<gene>
    <name evidence="2" type="ORF">SAMN05444158_6533</name>
</gene>
<dbReference type="AlphaFoldDB" id="A0A1H2AVN5"/>
<evidence type="ECO:0000313" key="3">
    <source>
        <dbReference type="Proteomes" id="UP000243904"/>
    </source>
</evidence>
<dbReference type="EMBL" id="LT629750">
    <property type="protein sequence ID" value="SDT50090.1"/>
    <property type="molecule type" value="Genomic_DNA"/>
</dbReference>
<feature type="chain" id="PRO_5009269229" evidence="1">
    <location>
        <begin position="23"/>
        <end position="88"/>
    </location>
</feature>